<dbReference type="Pfam" id="PF00119">
    <property type="entry name" value="ATP-synt_A"/>
    <property type="match status" value="1"/>
</dbReference>
<evidence type="ECO:0000256" key="7">
    <source>
        <dbReference type="ARBA" id="ARBA00022989"/>
    </source>
</evidence>
<dbReference type="eggNOG" id="COG0356">
    <property type="taxonomic scope" value="Bacteria"/>
</dbReference>
<feature type="transmembrane region" description="Helical" evidence="11">
    <location>
        <begin position="183"/>
        <end position="206"/>
    </location>
</feature>
<keyword evidence="5 11" id="KW-0812">Transmembrane</keyword>
<comment type="similarity">
    <text evidence="2 11 12">Belongs to the ATPase A chain family.</text>
</comment>
<dbReference type="HAMAP" id="MF_01393">
    <property type="entry name" value="ATP_synth_a_bact"/>
    <property type="match status" value="1"/>
</dbReference>
<keyword evidence="11" id="KW-1003">Cell membrane</keyword>
<dbReference type="HOGENOM" id="CLU_041018_0_2_5"/>
<reference evidence="13 14" key="1">
    <citation type="journal article" date="2011" name="J. Bacteriol.">
        <title>Genome sequence of the ethanol-producing Zymomonas mobilis subsp. mobilis lectotype strain ATCC 10988.</title>
        <authorList>
            <person name="Pappas K.M."/>
            <person name="Kouvelis V.N."/>
            <person name="Saunders E."/>
            <person name="Brettin T.S."/>
            <person name="Bruce D."/>
            <person name="Detter C."/>
            <person name="Balakireva M."/>
            <person name="Han C.S."/>
            <person name="Savvakis G."/>
            <person name="Kyrpides N.C."/>
            <person name="Typas M.A."/>
        </authorList>
    </citation>
    <scope>NUCLEOTIDE SEQUENCE [LARGE SCALE GENOMIC DNA]</scope>
    <source>
        <strain evidence="14">ATCC 10988 / DSM 424 / CCUG 17860 / LMG 404 / NCIMB 8938 / NRRL B-806 / ZM1</strain>
    </source>
</reference>
<keyword evidence="9 11" id="KW-0472">Membrane</keyword>
<keyword evidence="10 11" id="KW-0066">ATP synthesis</keyword>
<feature type="transmembrane region" description="Helical" evidence="11">
    <location>
        <begin position="218"/>
        <end position="239"/>
    </location>
</feature>
<proteinExistence type="inferred from homology"/>
<evidence type="ECO:0000256" key="11">
    <source>
        <dbReference type="HAMAP-Rule" id="MF_01393"/>
    </source>
</evidence>
<evidence type="ECO:0000256" key="1">
    <source>
        <dbReference type="ARBA" id="ARBA00004141"/>
    </source>
</evidence>
<evidence type="ECO:0000313" key="13">
    <source>
        <dbReference type="EMBL" id="AEH62456.1"/>
    </source>
</evidence>
<dbReference type="InterPro" id="IPR000568">
    <property type="entry name" value="ATP_synth_F0_asu"/>
</dbReference>
<evidence type="ECO:0000256" key="4">
    <source>
        <dbReference type="ARBA" id="ARBA00022547"/>
    </source>
</evidence>
<dbReference type="CDD" id="cd00310">
    <property type="entry name" value="ATP-synt_Fo_a_6"/>
    <property type="match status" value="1"/>
</dbReference>
<keyword evidence="4 11" id="KW-0138">CF(0)</keyword>
<sequence length="266" mass="28966">MAATNNVDPMHQFTVEPLHGLHIGKYDISFTNSALWMVIAMAALAIFMAGGRRKALIPGRWQMAVEVMTRFVNDMVSTNIGPKGRPFTPLIFTLFMFILFANLLGLVPLFGFLPGAEPFTSTSHVTVTATLAAIAFGTVLVVGFTRHGLGFFKLFVPHGTPMALIWLIPGIEAFSFILRPFSLALRLFVAMTAGHVLLEVLANFIVNPPVQSASPAFLAGYYTLVGIPTFLLMIGISALEFLVCAIQAYVFALLTSLYLNDAINLH</sequence>
<comment type="subcellular location">
    <subcellularLocation>
        <location evidence="11">Cell inner membrane</location>
        <topology evidence="11">Multi-pass membrane protein</topology>
    </subcellularLocation>
    <subcellularLocation>
        <location evidence="12">Cell membrane</location>
        <topology evidence="12">Multi-pass membrane protein</topology>
    </subcellularLocation>
    <subcellularLocation>
        <location evidence="1">Membrane</location>
        <topology evidence="1">Multi-pass membrane protein</topology>
    </subcellularLocation>
</comment>
<evidence type="ECO:0000256" key="2">
    <source>
        <dbReference type="ARBA" id="ARBA00006810"/>
    </source>
</evidence>
<dbReference type="GO" id="GO:0045259">
    <property type="term" value="C:proton-transporting ATP synthase complex"/>
    <property type="evidence" value="ECO:0007669"/>
    <property type="project" value="UniProtKB-KW"/>
</dbReference>
<dbReference type="SMR" id="A0A0H3FXJ2"/>
<keyword evidence="8 11" id="KW-0406">Ion transport</keyword>
<dbReference type="EMBL" id="CP002850">
    <property type="protein sequence ID" value="AEH62456.1"/>
    <property type="molecule type" value="Genomic_DNA"/>
</dbReference>
<evidence type="ECO:0000256" key="8">
    <source>
        <dbReference type="ARBA" id="ARBA00023065"/>
    </source>
</evidence>
<evidence type="ECO:0000313" key="14">
    <source>
        <dbReference type="Proteomes" id="UP000001494"/>
    </source>
</evidence>
<dbReference type="AlphaFoldDB" id="A0A0H3FXJ2"/>
<dbReference type="NCBIfam" id="NF004482">
    <property type="entry name" value="PRK05815.2-4"/>
    <property type="match status" value="1"/>
</dbReference>
<evidence type="ECO:0000256" key="6">
    <source>
        <dbReference type="ARBA" id="ARBA00022781"/>
    </source>
</evidence>
<organism evidence="13 14">
    <name type="scientific">Zymomonas mobilis subsp. mobilis (strain ATCC 10988 / DSM 424 / LMG 404 / NCIMB 8938 / NRRL B-806 / ZM1)</name>
    <dbReference type="NCBI Taxonomy" id="555217"/>
    <lineage>
        <taxon>Bacteria</taxon>
        <taxon>Pseudomonadati</taxon>
        <taxon>Pseudomonadota</taxon>
        <taxon>Alphaproteobacteria</taxon>
        <taxon>Sphingomonadales</taxon>
        <taxon>Zymomonadaceae</taxon>
        <taxon>Zymomonas</taxon>
    </lineage>
</organism>
<gene>
    <name evidence="11" type="primary">atpB</name>
    <name evidence="13" type="ordered locus">Zmob_0612</name>
</gene>
<dbReference type="PRINTS" id="PR00123">
    <property type="entry name" value="ATPASEA"/>
</dbReference>
<dbReference type="GO" id="GO:0005886">
    <property type="term" value="C:plasma membrane"/>
    <property type="evidence" value="ECO:0007669"/>
    <property type="project" value="UniProtKB-SubCell"/>
</dbReference>
<evidence type="ECO:0000256" key="9">
    <source>
        <dbReference type="ARBA" id="ARBA00023136"/>
    </source>
</evidence>
<comment type="function">
    <text evidence="11 12">Key component of the proton channel; it plays a direct role in the translocation of protons across the membrane.</text>
</comment>
<dbReference type="InterPro" id="IPR035908">
    <property type="entry name" value="F0_ATP_A_sf"/>
</dbReference>
<dbReference type="GO" id="GO:0046933">
    <property type="term" value="F:proton-transporting ATP synthase activity, rotational mechanism"/>
    <property type="evidence" value="ECO:0007669"/>
    <property type="project" value="UniProtKB-UniRule"/>
</dbReference>
<evidence type="ECO:0000256" key="5">
    <source>
        <dbReference type="ARBA" id="ARBA00022692"/>
    </source>
</evidence>
<name>A0A0H3FXJ2_ZYMMA</name>
<evidence type="ECO:0000256" key="3">
    <source>
        <dbReference type="ARBA" id="ARBA00022448"/>
    </source>
</evidence>
<keyword evidence="6 11" id="KW-0375">Hydrogen ion transport</keyword>
<dbReference type="InterPro" id="IPR045083">
    <property type="entry name" value="ATP_synth_F0_asu_bact/mt"/>
</dbReference>
<dbReference type="Proteomes" id="UP000001494">
    <property type="component" value="Chromosome"/>
</dbReference>
<evidence type="ECO:0000256" key="12">
    <source>
        <dbReference type="RuleBase" id="RU000483"/>
    </source>
</evidence>
<feature type="transmembrane region" description="Helical" evidence="11">
    <location>
        <begin position="245"/>
        <end position="263"/>
    </location>
</feature>
<comment type="subunit">
    <text evidence="11">F-type ATPases have 2 components, CF(1) - the catalytic core - and CF(0) - the membrane proton channel. CF(1) has five subunits: alpha(3), beta(3), gamma(1), delta(1), epsilon(1). CF(0) has three main subunits: a(1), b(2) and c(9-12). The alpha and beta chains form an alternating ring which encloses part of the gamma chain. CF(1) is attached to CF(0) by a central stalk formed by the gamma and epsilon chains, while a peripheral stalk is formed by the delta and b chains.</text>
</comment>
<dbReference type="OrthoDB" id="9809130at2"/>
<dbReference type="Gene3D" id="1.20.120.220">
    <property type="entry name" value="ATP synthase, F0 complex, subunit A"/>
    <property type="match status" value="1"/>
</dbReference>
<accession>A0A0H3FXJ2</accession>
<protein>
    <recommendedName>
        <fullName evidence="11 12">ATP synthase subunit a</fullName>
    </recommendedName>
    <alternativeName>
        <fullName evidence="11">ATP synthase F0 sector subunit a</fullName>
    </alternativeName>
    <alternativeName>
        <fullName evidence="11">F-ATPase subunit 6</fullName>
    </alternativeName>
</protein>
<keyword evidence="7 11" id="KW-1133">Transmembrane helix</keyword>
<feature type="transmembrane region" description="Helical" evidence="11">
    <location>
        <begin position="90"/>
        <end position="113"/>
    </location>
</feature>
<dbReference type="PANTHER" id="PTHR11410:SF0">
    <property type="entry name" value="ATP SYNTHASE SUBUNIT A"/>
    <property type="match status" value="1"/>
</dbReference>
<keyword evidence="11" id="KW-0997">Cell inner membrane</keyword>
<feature type="transmembrane region" description="Helical" evidence="11">
    <location>
        <begin position="125"/>
        <end position="144"/>
    </location>
</feature>
<feature type="transmembrane region" description="Helical" evidence="11">
    <location>
        <begin position="34"/>
        <end position="51"/>
    </location>
</feature>
<evidence type="ECO:0000256" key="10">
    <source>
        <dbReference type="ARBA" id="ARBA00023310"/>
    </source>
</evidence>
<dbReference type="NCBIfam" id="TIGR01131">
    <property type="entry name" value="ATP_synt_6_or_A"/>
    <property type="match status" value="1"/>
</dbReference>
<dbReference type="GeneID" id="79904156"/>
<dbReference type="PANTHER" id="PTHR11410">
    <property type="entry name" value="ATP SYNTHASE SUBUNIT A"/>
    <property type="match status" value="1"/>
</dbReference>
<dbReference type="KEGG" id="zmm:Zmob_0612"/>
<dbReference type="RefSeq" id="WP_011240561.1">
    <property type="nucleotide sequence ID" value="NC_017262.1"/>
</dbReference>
<keyword evidence="3 11" id="KW-0813">Transport</keyword>
<dbReference type="SUPFAM" id="SSF81336">
    <property type="entry name" value="F1F0 ATP synthase subunit A"/>
    <property type="match status" value="1"/>
</dbReference>
<feature type="transmembrane region" description="Helical" evidence="11">
    <location>
        <begin position="151"/>
        <end position="171"/>
    </location>
</feature>